<reference evidence="2" key="1">
    <citation type="submission" date="2018-06" db="EMBL/GenBank/DDBJ databases">
        <authorList>
            <person name="Zhirakovskaya E."/>
        </authorList>
    </citation>
    <scope>NUCLEOTIDE SEQUENCE</scope>
</reference>
<dbReference type="InterPro" id="IPR029058">
    <property type="entry name" value="AB_hydrolase_fold"/>
</dbReference>
<dbReference type="AlphaFoldDB" id="A0A3B0WLR8"/>
<dbReference type="PANTHER" id="PTHR43433:SF5">
    <property type="entry name" value="AB HYDROLASE-1 DOMAIN-CONTAINING PROTEIN"/>
    <property type="match status" value="1"/>
</dbReference>
<feature type="domain" description="AB hydrolase-1" evidence="1">
    <location>
        <begin position="90"/>
        <end position="278"/>
    </location>
</feature>
<dbReference type="InterPro" id="IPR050471">
    <property type="entry name" value="AB_hydrolase"/>
</dbReference>
<protein>
    <recommendedName>
        <fullName evidence="1">AB hydrolase-1 domain-containing protein</fullName>
    </recommendedName>
</protein>
<accession>A0A3B0WLR8</accession>
<dbReference type="SUPFAM" id="SSF53474">
    <property type="entry name" value="alpha/beta-Hydrolases"/>
    <property type="match status" value="1"/>
</dbReference>
<organism evidence="2">
    <name type="scientific">hydrothermal vent metagenome</name>
    <dbReference type="NCBI Taxonomy" id="652676"/>
    <lineage>
        <taxon>unclassified sequences</taxon>
        <taxon>metagenomes</taxon>
        <taxon>ecological metagenomes</taxon>
    </lineage>
</organism>
<gene>
    <name evidence="2" type="ORF">MNBD_GAMMA05-397</name>
</gene>
<dbReference type="InterPro" id="IPR000073">
    <property type="entry name" value="AB_hydrolase_1"/>
</dbReference>
<proteinExistence type="predicted"/>
<dbReference type="Pfam" id="PF12697">
    <property type="entry name" value="Abhydrolase_6"/>
    <property type="match status" value="1"/>
</dbReference>
<evidence type="ECO:0000313" key="2">
    <source>
        <dbReference type="EMBL" id="VAW53490.1"/>
    </source>
</evidence>
<dbReference type="EMBL" id="UOFE01000034">
    <property type="protein sequence ID" value="VAW53490.1"/>
    <property type="molecule type" value="Genomic_DNA"/>
</dbReference>
<evidence type="ECO:0000259" key="1">
    <source>
        <dbReference type="Pfam" id="PF12697"/>
    </source>
</evidence>
<dbReference type="PANTHER" id="PTHR43433">
    <property type="entry name" value="HYDROLASE, ALPHA/BETA FOLD FAMILY PROTEIN"/>
    <property type="match status" value="1"/>
</dbReference>
<name>A0A3B0WLR8_9ZZZZ</name>
<dbReference type="Gene3D" id="3.40.50.1820">
    <property type="entry name" value="alpha/beta hydrolase"/>
    <property type="match status" value="1"/>
</dbReference>
<sequence>MKKSDSNSKKVSVPFVLRLLRLMYNTLGPVFPDYFGNRAYQLWFTTTRYKTPAYELSALESAKKEFIEVNKIEVAVYLWQHETIEPKATLLFIHGWTGRGSQIANYLEQLTQLGYQVISFDGPAHGNTPGKQTSVLEITDVVFALNKQYGDFDAAITHSFGGMILTFAMSLGLKIDRAALICPPNNFQIILDNFQQVLQLPGSVLQAMERQSYATHGHITRDLLDTENNAKKMTCETLIIHDENDAEISWHSSEKIAHAWPGAKFIKTQGLGHRRIVRDQQVIQHIIDFLDTGNA</sequence>